<keyword evidence="5" id="KW-0175">Coiled coil</keyword>
<dbReference type="AlphaFoldDB" id="A0A6J6FVV6"/>
<evidence type="ECO:0000313" key="8">
    <source>
        <dbReference type="EMBL" id="CAB4607896.1"/>
    </source>
</evidence>
<evidence type="ECO:0000256" key="4">
    <source>
        <dbReference type="ARBA" id="ARBA00022807"/>
    </source>
</evidence>
<dbReference type="InterPro" id="IPR051794">
    <property type="entry name" value="PG_Endopeptidase_C40"/>
</dbReference>
<proteinExistence type="inferred from homology"/>
<evidence type="ECO:0000256" key="3">
    <source>
        <dbReference type="ARBA" id="ARBA00022801"/>
    </source>
</evidence>
<dbReference type="PANTHER" id="PTHR47359:SF3">
    <property type="entry name" value="NLP_P60 DOMAIN-CONTAINING PROTEIN-RELATED"/>
    <property type="match status" value="1"/>
</dbReference>
<reference evidence="7" key="1">
    <citation type="submission" date="2020-05" db="EMBL/GenBank/DDBJ databases">
        <authorList>
            <person name="Chiriac C."/>
            <person name="Salcher M."/>
            <person name="Ghai R."/>
            <person name="Kavagutti S V."/>
        </authorList>
    </citation>
    <scope>NUCLEOTIDE SEQUENCE</scope>
</reference>
<comment type="similarity">
    <text evidence="1">Belongs to the peptidase C40 family.</text>
</comment>
<dbReference type="PANTHER" id="PTHR47359">
    <property type="entry name" value="PEPTIDOGLYCAN DL-ENDOPEPTIDASE CWLO"/>
    <property type="match status" value="1"/>
</dbReference>
<evidence type="ECO:0000256" key="1">
    <source>
        <dbReference type="ARBA" id="ARBA00007074"/>
    </source>
</evidence>
<dbReference type="GO" id="GO:0006508">
    <property type="term" value="P:proteolysis"/>
    <property type="evidence" value="ECO:0007669"/>
    <property type="project" value="UniProtKB-KW"/>
</dbReference>
<dbReference type="InterPro" id="IPR000064">
    <property type="entry name" value="NLP_P60_dom"/>
</dbReference>
<gene>
    <name evidence="7" type="ORF">UFOPK1808_00023</name>
    <name evidence="8" type="ORF">UFOPK1889_00096</name>
</gene>
<sequence>MFSTRHHRGPLRSALASLLAVGILGGIAIAPRAASADSIDDKRRQAANIADQLERLTEQMDALGEDYSQSLSDQADLAVEIDRAQADVAAAEAQLGQMRGTLYMSAVTQFMHGGRNSTLTNLFASSGGVQDALQRGQLTNIAMNQGSLTTDALDATATSLAKKRTVLEKKRKQAISVGVNVKKRQGAAESLAARYQQLQSTVQGDLVDLLREERSRREAQALADAQKEAGTYKSKYSSIQAKYRNIPKVSARSQSAIRAALAQLGVPYRYGMSSPGKAFDCSGLTTYAWAKAGVGLARNSRAQFNTLPKVPKQLAMPGDLIFTGSPIHHVGIYLGNGTMVHAPQYGDVVKIGPIRWYKVVGVARPG</sequence>
<evidence type="ECO:0000313" key="7">
    <source>
        <dbReference type="EMBL" id="CAB4588718.1"/>
    </source>
</evidence>
<dbReference type="Gene3D" id="3.90.1720.10">
    <property type="entry name" value="endopeptidase domain like (from Nostoc punctiforme)"/>
    <property type="match status" value="1"/>
</dbReference>
<dbReference type="EMBL" id="CAEZUL010000001">
    <property type="protein sequence ID" value="CAB4588718.1"/>
    <property type="molecule type" value="Genomic_DNA"/>
</dbReference>
<organism evidence="7">
    <name type="scientific">freshwater metagenome</name>
    <dbReference type="NCBI Taxonomy" id="449393"/>
    <lineage>
        <taxon>unclassified sequences</taxon>
        <taxon>metagenomes</taxon>
        <taxon>ecological metagenomes</taxon>
    </lineage>
</organism>
<protein>
    <submittedName>
        <fullName evidence="7">Unannotated protein</fullName>
    </submittedName>
</protein>
<keyword evidence="3" id="KW-0378">Hydrolase</keyword>
<feature type="coiled-coil region" evidence="5">
    <location>
        <begin position="39"/>
        <end position="101"/>
    </location>
</feature>
<name>A0A6J6FVV6_9ZZZZ</name>
<accession>A0A6J6FVV6</accession>
<evidence type="ECO:0000256" key="5">
    <source>
        <dbReference type="SAM" id="Coils"/>
    </source>
</evidence>
<keyword evidence="4" id="KW-0788">Thiol protease</keyword>
<keyword evidence="2" id="KW-0645">Protease</keyword>
<dbReference type="SUPFAM" id="SSF54001">
    <property type="entry name" value="Cysteine proteinases"/>
    <property type="match status" value="1"/>
</dbReference>
<feature type="domain" description="NlpC/P60" evidence="6">
    <location>
        <begin position="250"/>
        <end position="366"/>
    </location>
</feature>
<evidence type="ECO:0000256" key="2">
    <source>
        <dbReference type="ARBA" id="ARBA00022670"/>
    </source>
</evidence>
<dbReference type="InterPro" id="IPR038765">
    <property type="entry name" value="Papain-like_cys_pep_sf"/>
</dbReference>
<dbReference type="PROSITE" id="PS51935">
    <property type="entry name" value="NLPC_P60"/>
    <property type="match status" value="1"/>
</dbReference>
<dbReference type="GO" id="GO:0008234">
    <property type="term" value="F:cysteine-type peptidase activity"/>
    <property type="evidence" value="ECO:0007669"/>
    <property type="project" value="UniProtKB-KW"/>
</dbReference>
<dbReference type="Pfam" id="PF00877">
    <property type="entry name" value="NLPC_P60"/>
    <property type="match status" value="1"/>
</dbReference>
<evidence type="ECO:0000259" key="6">
    <source>
        <dbReference type="PROSITE" id="PS51935"/>
    </source>
</evidence>
<dbReference type="EMBL" id="CAEZUZ010000007">
    <property type="protein sequence ID" value="CAB4607896.1"/>
    <property type="molecule type" value="Genomic_DNA"/>
</dbReference>